<dbReference type="AlphaFoldDB" id="A0A1B6ENH0"/>
<feature type="non-terminal residue" evidence="2">
    <location>
        <position position="100"/>
    </location>
</feature>
<feature type="compositionally biased region" description="Polar residues" evidence="1">
    <location>
        <begin position="89"/>
        <end position="100"/>
    </location>
</feature>
<feature type="non-terminal residue" evidence="2">
    <location>
        <position position="1"/>
    </location>
</feature>
<accession>A0A1B6ENH0</accession>
<feature type="compositionally biased region" description="Polar residues" evidence="1">
    <location>
        <begin position="19"/>
        <end position="34"/>
    </location>
</feature>
<gene>
    <name evidence="2" type="ORF">g.48254</name>
</gene>
<feature type="compositionally biased region" description="Basic residues" evidence="1">
    <location>
        <begin position="38"/>
        <end position="53"/>
    </location>
</feature>
<name>A0A1B6ENH0_9HEMI</name>
<dbReference type="EMBL" id="GECZ01030301">
    <property type="protein sequence ID" value="JAS39468.1"/>
    <property type="molecule type" value="Transcribed_RNA"/>
</dbReference>
<feature type="region of interest" description="Disordered" evidence="1">
    <location>
        <begin position="1"/>
        <end position="100"/>
    </location>
</feature>
<evidence type="ECO:0000313" key="2">
    <source>
        <dbReference type="EMBL" id="JAS39468.1"/>
    </source>
</evidence>
<evidence type="ECO:0000256" key="1">
    <source>
        <dbReference type="SAM" id="MobiDB-lite"/>
    </source>
</evidence>
<protein>
    <submittedName>
        <fullName evidence="2">Uncharacterized protein</fullName>
    </submittedName>
</protein>
<proteinExistence type="predicted"/>
<organism evidence="2">
    <name type="scientific">Cuerna arida</name>
    <dbReference type="NCBI Taxonomy" id="1464854"/>
    <lineage>
        <taxon>Eukaryota</taxon>
        <taxon>Metazoa</taxon>
        <taxon>Ecdysozoa</taxon>
        <taxon>Arthropoda</taxon>
        <taxon>Hexapoda</taxon>
        <taxon>Insecta</taxon>
        <taxon>Pterygota</taxon>
        <taxon>Neoptera</taxon>
        <taxon>Paraneoptera</taxon>
        <taxon>Hemiptera</taxon>
        <taxon>Auchenorrhyncha</taxon>
        <taxon>Membracoidea</taxon>
        <taxon>Cicadellidae</taxon>
        <taxon>Cicadellinae</taxon>
        <taxon>Proconiini</taxon>
        <taxon>Cuerna</taxon>
    </lineage>
</organism>
<reference evidence="2" key="1">
    <citation type="submission" date="2015-11" db="EMBL/GenBank/DDBJ databases">
        <title>De novo transcriptome assembly of four potential Pierce s Disease insect vectors from Arizona vineyards.</title>
        <authorList>
            <person name="Tassone E.E."/>
        </authorList>
    </citation>
    <scope>NUCLEOTIDE SEQUENCE</scope>
</reference>
<sequence>QPTPFLPTPSTEDLPVDNPTPTELITPSSETNEVQKPIRTRVTRPRYRKKKPTRKPDSQYFVESTTEQHFETPLNEYTATNGDEPKLTTFDTIHNNYETQ</sequence>